<name>A0ABR2MMK4_9ASPA</name>
<evidence type="ECO:0000313" key="3">
    <source>
        <dbReference type="Proteomes" id="UP001412067"/>
    </source>
</evidence>
<sequence>MPSPLSAGVLRAITFPSHLRSPFVYTKKDPSRFFHRSVNRAVDVGLQHSAAPNSKPTFGMYRRRVVGSVVAQSTGDGWREGIRSCLASFPGGERKSAEGGVVEDRKKKGRGQEMGSLHHHYEVEEVEEEMDGGYKKVLQHQCASSSKQHPSPTSVQDPRNSECAPLQGRNRVSRRDGLSSAVCQFSKDSIHNKLAGSYVVFRVRARHSRVQALRFTSKISKVLS</sequence>
<reference evidence="2 3" key="1">
    <citation type="journal article" date="2022" name="Nat. Plants">
        <title>Genomes of leafy and leafless Platanthera orchids illuminate the evolution of mycoheterotrophy.</title>
        <authorList>
            <person name="Li M.H."/>
            <person name="Liu K.W."/>
            <person name="Li Z."/>
            <person name="Lu H.C."/>
            <person name="Ye Q.L."/>
            <person name="Zhang D."/>
            <person name="Wang J.Y."/>
            <person name="Li Y.F."/>
            <person name="Zhong Z.M."/>
            <person name="Liu X."/>
            <person name="Yu X."/>
            <person name="Liu D.K."/>
            <person name="Tu X.D."/>
            <person name="Liu B."/>
            <person name="Hao Y."/>
            <person name="Liao X.Y."/>
            <person name="Jiang Y.T."/>
            <person name="Sun W.H."/>
            <person name="Chen J."/>
            <person name="Chen Y.Q."/>
            <person name="Ai Y."/>
            <person name="Zhai J.W."/>
            <person name="Wu S.S."/>
            <person name="Zhou Z."/>
            <person name="Hsiao Y.Y."/>
            <person name="Wu W.L."/>
            <person name="Chen Y.Y."/>
            <person name="Lin Y.F."/>
            <person name="Hsu J.L."/>
            <person name="Li C.Y."/>
            <person name="Wang Z.W."/>
            <person name="Zhao X."/>
            <person name="Zhong W.Y."/>
            <person name="Ma X.K."/>
            <person name="Ma L."/>
            <person name="Huang J."/>
            <person name="Chen G.Z."/>
            <person name="Huang M.Z."/>
            <person name="Huang L."/>
            <person name="Peng D.H."/>
            <person name="Luo Y.B."/>
            <person name="Zou S.Q."/>
            <person name="Chen S.P."/>
            <person name="Lan S."/>
            <person name="Tsai W.C."/>
            <person name="Van de Peer Y."/>
            <person name="Liu Z.J."/>
        </authorList>
    </citation>
    <scope>NUCLEOTIDE SEQUENCE [LARGE SCALE GENOMIC DNA]</scope>
    <source>
        <strain evidence="2">Lor288</strain>
    </source>
</reference>
<organism evidence="2 3">
    <name type="scientific">Platanthera guangdongensis</name>
    <dbReference type="NCBI Taxonomy" id="2320717"/>
    <lineage>
        <taxon>Eukaryota</taxon>
        <taxon>Viridiplantae</taxon>
        <taxon>Streptophyta</taxon>
        <taxon>Embryophyta</taxon>
        <taxon>Tracheophyta</taxon>
        <taxon>Spermatophyta</taxon>
        <taxon>Magnoliopsida</taxon>
        <taxon>Liliopsida</taxon>
        <taxon>Asparagales</taxon>
        <taxon>Orchidaceae</taxon>
        <taxon>Orchidoideae</taxon>
        <taxon>Orchideae</taxon>
        <taxon>Orchidinae</taxon>
        <taxon>Platanthera</taxon>
    </lineage>
</organism>
<evidence type="ECO:0000313" key="2">
    <source>
        <dbReference type="EMBL" id="KAK8965281.1"/>
    </source>
</evidence>
<evidence type="ECO:0000256" key="1">
    <source>
        <dbReference type="SAM" id="MobiDB-lite"/>
    </source>
</evidence>
<gene>
    <name evidence="2" type="ORF">KSP40_PGU013254</name>
</gene>
<accession>A0ABR2MMK4</accession>
<comment type="caution">
    <text evidence="2">The sequence shown here is derived from an EMBL/GenBank/DDBJ whole genome shotgun (WGS) entry which is preliminary data.</text>
</comment>
<dbReference type="EMBL" id="JBBWWR010000006">
    <property type="protein sequence ID" value="KAK8965281.1"/>
    <property type="molecule type" value="Genomic_DNA"/>
</dbReference>
<proteinExistence type="predicted"/>
<keyword evidence="3" id="KW-1185">Reference proteome</keyword>
<feature type="region of interest" description="Disordered" evidence="1">
    <location>
        <begin position="92"/>
        <end position="115"/>
    </location>
</feature>
<dbReference type="Proteomes" id="UP001412067">
    <property type="component" value="Unassembled WGS sequence"/>
</dbReference>
<feature type="compositionally biased region" description="Polar residues" evidence="1">
    <location>
        <begin position="141"/>
        <end position="158"/>
    </location>
</feature>
<feature type="region of interest" description="Disordered" evidence="1">
    <location>
        <begin position="140"/>
        <end position="172"/>
    </location>
</feature>
<feature type="compositionally biased region" description="Basic and acidic residues" evidence="1">
    <location>
        <begin position="92"/>
        <end position="106"/>
    </location>
</feature>
<protein>
    <submittedName>
        <fullName evidence="2">Uncharacterized protein</fullName>
    </submittedName>
</protein>